<gene>
    <name evidence="1" type="ORF">RhiirA4_419009</name>
</gene>
<dbReference type="AlphaFoldDB" id="A0A2I1GCP3"/>
<sequence length="134" mass="15843">MRMSLLVYYGRLVIPDYTSIKICYLLKTIENLHALKLRVHKCFEATAKIIITEVYGTKDPKITRKEKFLWYKTNFNPGDLTYHNQKRKRHCQKWGLKYRTFSENFNAGRLITCSCITLHNSGQKFGNRPSENHP</sequence>
<proteinExistence type="predicted"/>
<reference evidence="1 2" key="1">
    <citation type="submission" date="2015-10" db="EMBL/GenBank/DDBJ databases">
        <title>Genome analyses suggest a sexual origin of heterokaryosis in a supposedly ancient asexual fungus.</title>
        <authorList>
            <person name="Ropars J."/>
            <person name="Sedzielewska K."/>
            <person name="Noel J."/>
            <person name="Charron P."/>
            <person name="Farinelli L."/>
            <person name="Marton T."/>
            <person name="Kruger M."/>
            <person name="Pelin A."/>
            <person name="Brachmann A."/>
            <person name="Corradi N."/>
        </authorList>
    </citation>
    <scope>NUCLEOTIDE SEQUENCE [LARGE SCALE GENOMIC DNA]</scope>
    <source>
        <strain evidence="1 2">A4</strain>
    </source>
</reference>
<protein>
    <submittedName>
        <fullName evidence="1">Uncharacterized protein</fullName>
    </submittedName>
</protein>
<accession>A0A2I1GCP3</accession>
<keyword evidence="2" id="KW-1185">Reference proteome</keyword>
<organism evidence="1 2">
    <name type="scientific">Rhizophagus irregularis</name>
    <dbReference type="NCBI Taxonomy" id="588596"/>
    <lineage>
        <taxon>Eukaryota</taxon>
        <taxon>Fungi</taxon>
        <taxon>Fungi incertae sedis</taxon>
        <taxon>Mucoromycota</taxon>
        <taxon>Glomeromycotina</taxon>
        <taxon>Glomeromycetes</taxon>
        <taxon>Glomerales</taxon>
        <taxon>Glomeraceae</taxon>
        <taxon>Rhizophagus</taxon>
    </lineage>
</organism>
<evidence type="ECO:0000313" key="2">
    <source>
        <dbReference type="Proteomes" id="UP000234323"/>
    </source>
</evidence>
<comment type="caution">
    <text evidence="1">The sequence shown here is derived from an EMBL/GenBank/DDBJ whole genome shotgun (WGS) entry which is preliminary data.</text>
</comment>
<name>A0A2I1GCP3_9GLOM</name>
<dbReference type="EMBL" id="LLXI01000320">
    <property type="protein sequence ID" value="PKY44400.1"/>
    <property type="molecule type" value="Genomic_DNA"/>
</dbReference>
<evidence type="ECO:0000313" key="1">
    <source>
        <dbReference type="EMBL" id="PKY44400.1"/>
    </source>
</evidence>
<dbReference type="Proteomes" id="UP000234323">
    <property type="component" value="Unassembled WGS sequence"/>
</dbReference>